<dbReference type="Pfam" id="PF11350">
    <property type="entry name" value="DUF3152"/>
    <property type="match status" value="1"/>
</dbReference>
<evidence type="ECO:0000259" key="1">
    <source>
        <dbReference type="Pfam" id="PF11350"/>
    </source>
</evidence>
<protein>
    <submittedName>
        <fullName evidence="2">DUF3152 domain-containing protein</fullName>
    </submittedName>
</protein>
<dbReference type="Proteomes" id="UP001595816">
    <property type="component" value="Unassembled WGS sequence"/>
</dbReference>
<sequence length="240" mass="25029">MTDKSRALALALFALVLLAFLGYAAGRARNPESASGVPVVEKSRSAAAPVVTVAARQTSGGPKSGTGKFVIAPGDGPVVGRGLVHAYQVAVETGAGLAAADFATAVEATLADPRSWTARGRWGFRRVGPGEPHHFVVKLATPATVDKICGAAGIQTSGEVSCRAGGNVVINLRRWLLAIPPYAGRLRDYQHLVVNHEVGHFLGFGHAGCPGRGRPAPAMMPQYYGLDGCVPNAWPYPQSR</sequence>
<gene>
    <name evidence="2" type="ORF">ACFOZ4_07535</name>
</gene>
<reference evidence="3" key="1">
    <citation type="journal article" date="2019" name="Int. J. Syst. Evol. Microbiol.">
        <title>The Global Catalogue of Microorganisms (GCM) 10K type strain sequencing project: providing services to taxonomists for standard genome sequencing and annotation.</title>
        <authorList>
            <consortium name="The Broad Institute Genomics Platform"/>
            <consortium name="The Broad Institute Genome Sequencing Center for Infectious Disease"/>
            <person name="Wu L."/>
            <person name="Ma J."/>
        </authorList>
    </citation>
    <scope>NUCLEOTIDE SEQUENCE [LARGE SCALE GENOMIC DNA]</scope>
    <source>
        <strain evidence="3">CGMCC 4.7289</strain>
    </source>
</reference>
<dbReference type="InterPro" id="IPR022603">
    <property type="entry name" value="DUF3152"/>
</dbReference>
<comment type="caution">
    <text evidence="2">The sequence shown here is derived from an EMBL/GenBank/DDBJ whole genome shotgun (WGS) entry which is preliminary data.</text>
</comment>
<evidence type="ECO:0000313" key="3">
    <source>
        <dbReference type="Proteomes" id="UP001595816"/>
    </source>
</evidence>
<feature type="domain" description="DUF3152" evidence="1">
    <location>
        <begin position="62"/>
        <end position="226"/>
    </location>
</feature>
<keyword evidence="3" id="KW-1185">Reference proteome</keyword>
<accession>A0ABV8LIK5</accession>
<dbReference type="SUPFAM" id="SSF55486">
    <property type="entry name" value="Metalloproteases ('zincins'), catalytic domain"/>
    <property type="match status" value="1"/>
</dbReference>
<evidence type="ECO:0000313" key="2">
    <source>
        <dbReference type="EMBL" id="MFC4130453.1"/>
    </source>
</evidence>
<proteinExistence type="predicted"/>
<dbReference type="RefSeq" id="WP_253757865.1">
    <property type="nucleotide sequence ID" value="NZ_JAMZDZ010000001.1"/>
</dbReference>
<name>A0ABV8LIK5_9ACTN</name>
<dbReference type="EMBL" id="JBHSAY010000005">
    <property type="protein sequence ID" value="MFC4130453.1"/>
    <property type="molecule type" value="Genomic_DNA"/>
</dbReference>
<organism evidence="2 3">
    <name type="scientific">Hamadaea flava</name>
    <dbReference type="NCBI Taxonomy" id="1742688"/>
    <lineage>
        <taxon>Bacteria</taxon>
        <taxon>Bacillati</taxon>
        <taxon>Actinomycetota</taxon>
        <taxon>Actinomycetes</taxon>
        <taxon>Micromonosporales</taxon>
        <taxon>Micromonosporaceae</taxon>
        <taxon>Hamadaea</taxon>
    </lineage>
</organism>